<reference evidence="3" key="1">
    <citation type="submission" date="2016-10" db="EMBL/GenBank/DDBJ databases">
        <authorList>
            <person name="Varghese N."/>
            <person name="Submissions S."/>
        </authorList>
    </citation>
    <scope>NUCLEOTIDE SEQUENCE [LARGE SCALE GENOMIC DNA]</scope>
    <source>
        <strain evidence="3">SUR2</strain>
    </source>
</reference>
<dbReference type="STRING" id="1612149.SAMN05216324_103156"/>
<feature type="chain" id="PRO_5012046576" description="C1q domain-containing protein" evidence="1">
    <location>
        <begin position="21"/>
        <end position="222"/>
    </location>
</feature>
<gene>
    <name evidence="2" type="ORF">SAMN05216324_103156</name>
</gene>
<accession>A0A1K2IKJ3</accession>
<dbReference type="AlphaFoldDB" id="A0A1K2IKJ3"/>
<evidence type="ECO:0000313" key="3">
    <source>
        <dbReference type="Proteomes" id="UP000182034"/>
    </source>
</evidence>
<evidence type="ECO:0000256" key="1">
    <source>
        <dbReference type="SAM" id="SignalP"/>
    </source>
</evidence>
<keyword evidence="3" id="KW-1185">Reference proteome</keyword>
<evidence type="ECO:0000313" key="2">
    <source>
        <dbReference type="EMBL" id="SFZ92195.1"/>
    </source>
</evidence>
<name>A0A1K2IKJ3_9FLAO</name>
<dbReference type="Proteomes" id="UP000182034">
    <property type="component" value="Unassembled WGS sequence"/>
</dbReference>
<proteinExistence type="predicted"/>
<organism evidence="2 3">
    <name type="scientific">Chryseobacterium limigenitum</name>
    <dbReference type="NCBI Taxonomy" id="1612149"/>
    <lineage>
        <taxon>Bacteria</taxon>
        <taxon>Pseudomonadati</taxon>
        <taxon>Bacteroidota</taxon>
        <taxon>Flavobacteriia</taxon>
        <taxon>Flavobacteriales</taxon>
        <taxon>Weeksellaceae</taxon>
        <taxon>Chryseobacterium group</taxon>
        <taxon>Chryseobacterium</taxon>
    </lineage>
</organism>
<dbReference type="EMBL" id="FPKW01000003">
    <property type="protein sequence ID" value="SFZ92195.1"/>
    <property type="molecule type" value="Genomic_DNA"/>
</dbReference>
<keyword evidence="1" id="KW-0732">Signal</keyword>
<protein>
    <recommendedName>
        <fullName evidence="4">C1q domain-containing protein</fullName>
    </recommendedName>
</protein>
<feature type="signal peptide" evidence="1">
    <location>
        <begin position="1"/>
        <end position="20"/>
    </location>
</feature>
<sequence>MKKILLTATVLACMTALTKAQQGRVGINTTTPAATLDVTASTDPARPDALLVPRMSRAELEAKNAAYGNGTLATNQNGALVFVNAIDGAGTGKTVNVTATGFYYYDAPNSVWVAVGGGAAAPAQRYEGTRGNVTILSTTAAYTALASDFFIITKAGGGFNINLPNAAGNVGRMIYVANNNTAAGTVVVQSEGGNTLLSGSLAQNRSKAFISDGTAWVAISFN</sequence>
<evidence type="ECO:0008006" key="4">
    <source>
        <dbReference type="Google" id="ProtNLM"/>
    </source>
</evidence>